<evidence type="ECO:0000256" key="3">
    <source>
        <dbReference type="ARBA" id="ARBA00022989"/>
    </source>
</evidence>
<dbReference type="AlphaFoldDB" id="A0AA36HE78"/>
<dbReference type="SUPFAM" id="SSF81321">
    <property type="entry name" value="Family A G protein-coupled receptor-like"/>
    <property type="match status" value="1"/>
</dbReference>
<dbReference type="PANTHER" id="PTHR47023">
    <property type="entry name" value="SEX PEPTIDE RECEPTOR"/>
    <property type="match status" value="1"/>
</dbReference>
<dbReference type="GO" id="GO:0004930">
    <property type="term" value="F:G protein-coupled receptor activity"/>
    <property type="evidence" value="ECO:0007669"/>
    <property type="project" value="InterPro"/>
</dbReference>
<evidence type="ECO:0000256" key="1">
    <source>
        <dbReference type="ARBA" id="ARBA00004370"/>
    </source>
</evidence>
<feature type="transmembrane region" description="Helical" evidence="5">
    <location>
        <begin position="125"/>
        <end position="148"/>
    </location>
</feature>
<dbReference type="Pfam" id="PF00001">
    <property type="entry name" value="7tm_1"/>
    <property type="match status" value="1"/>
</dbReference>
<dbReference type="Pfam" id="PF14687">
    <property type="entry name" value="DUF4460"/>
    <property type="match status" value="1"/>
</dbReference>
<feature type="transmembrane region" description="Helical" evidence="5">
    <location>
        <begin position="332"/>
        <end position="353"/>
    </location>
</feature>
<feature type="domain" description="G-protein coupled receptors family 1 profile" evidence="6">
    <location>
        <begin position="60"/>
        <end position="350"/>
    </location>
</feature>
<dbReference type="InterPro" id="IPR028031">
    <property type="entry name" value="DUF4460"/>
</dbReference>
<feature type="transmembrane region" description="Helical" evidence="5">
    <location>
        <begin position="80"/>
        <end position="105"/>
    </location>
</feature>
<dbReference type="InterPro" id="IPR027989">
    <property type="entry name" value="DUF4461"/>
</dbReference>
<dbReference type="PROSITE" id="PS50262">
    <property type="entry name" value="G_PROTEIN_RECEP_F1_2"/>
    <property type="match status" value="1"/>
</dbReference>
<dbReference type="Proteomes" id="UP001176961">
    <property type="component" value="Unassembled WGS sequence"/>
</dbReference>
<reference evidence="7" key="1">
    <citation type="submission" date="2023-07" db="EMBL/GenBank/DDBJ databases">
        <authorList>
            <consortium name="CYATHOMIX"/>
        </authorList>
    </citation>
    <scope>NUCLEOTIDE SEQUENCE</scope>
    <source>
        <strain evidence="7">N/A</strain>
    </source>
</reference>
<accession>A0AA36HE78</accession>
<keyword evidence="8" id="KW-1185">Reference proteome</keyword>
<feature type="transmembrane region" description="Helical" evidence="5">
    <location>
        <begin position="224"/>
        <end position="250"/>
    </location>
</feature>
<protein>
    <recommendedName>
        <fullName evidence="6">G-protein coupled receptors family 1 profile domain-containing protein</fullName>
    </recommendedName>
</protein>
<evidence type="ECO:0000256" key="2">
    <source>
        <dbReference type="ARBA" id="ARBA00022692"/>
    </source>
</evidence>
<dbReference type="InterPro" id="IPR017452">
    <property type="entry name" value="GPCR_Rhodpsn_7TM"/>
</dbReference>
<keyword evidence="4 5" id="KW-0472">Membrane</keyword>
<evidence type="ECO:0000259" key="6">
    <source>
        <dbReference type="PROSITE" id="PS50262"/>
    </source>
</evidence>
<keyword evidence="3 5" id="KW-1133">Transmembrane helix</keyword>
<feature type="transmembrane region" description="Helical" evidence="5">
    <location>
        <begin position="45"/>
        <end position="68"/>
    </location>
</feature>
<dbReference type="InterPro" id="IPR000276">
    <property type="entry name" value="GPCR_Rhodpsn"/>
</dbReference>
<keyword evidence="2 5" id="KW-0812">Transmembrane</keyword>
<dbReference type="Gene3D" id="1.20.1070.10">
    <property type="entry name" value="Rhodopsin 7-helix transmembrane proteins"/>
    <property type="match status" value="1"/>
</dbReference>
<name>A0AA36HE78_CYLNA</name>
<comment type="subcellular location">
    <subcellularLocation>
        <location evidence="1">Membrane</location>
    </subcellularLocation>
</comment>
<evidence type="ECO:0000313" key="7">
    <source>
        <dbReference type="EMBL" id="CAJ0608741.1"/>
    </source>
</evidence>
<dbReference type="CDD" id="cd14978">
    <property type="entry name" value="7tmA_FMRFamide_R-like"/>
    <property type="match status" value="1"/>
</dbReference>
<proteinExistence type="predicted"/>
<dbReference type="PRINTS" id="PR00237">
    <property type="entry name" value="GPCRRHODOPSN"/>
</dbReference>
<evidence type="ECO:0000313" key="8">
    <source>
        <dbReference type="Proteomes" id="UP001176961"/>
    </source>
</evidence>
<dbReference type="PANTHER" id="PTHR47023:SF1">
    <property type="entry name" value="SEX PEPTIDE RECEPTOR"/>
    <property type="match status" value="1"/>
</dbReference>
<dbReference type="GO" id="GO:0016020">
    <property type="term" value="C:membrane"/>
    <property type="evidence" value="ECO:0007669"/>
    <property type="project" value="UniProtKB-SubCell"/>
</dbReference>
<gene>
    <name evidence="7" type="ORF">CYNAS_LOCUS20724</name>
</gene>
<sequence length="912" mass="103374">MLDLFNLLGWGTFWEGEDLPQSASTRLVHIVNISQSQPPWLARPLYGLAAPIIILITLITNSFIVVVLSNKNLRTPTNYILLSMAITELMTGLSSCPWFLYYYTFGGLYHDQQYGLPDFWCKTHPYLAVHFPTIFHTAAIWLTVYLAIQRYIYVCLPSLVVKFCTPEKTKHIIIYICICAFVSELPVMFTGYSVSLQTSNTTRSCFHKSVDIIDSVIGVDSWKAMMLCLRAIFVHILPCVLLIIFTTCLFKTVNEADRKRSIHQIPCRKTQSTSGCLSSNRLMHATTRMLLVVIAIFLLIEIPVALIFIMHLLVVFYQLLDMSDYKTVNNLLIIRNFLIILTYPLNFAIYFGMSSSFKLQFRQLFSRQVLYITSPADGAGWRPRFSVQLIDIHKLRRPSRLMRKVTQGYGQKRMSATALDAAAMTDDTENGVTTKLSLNSVAVLLSNITNDCHMATRGVSLHDVSIALRPFYFAVHPDRFARNPKARAQNEKSLQVFNGYLNDLFPVTSTIRPIGVRFSIVNKDNNDLQDVDITLSGTDPMQIVRHALESCKLPTKDIPVESLSSSPSWSPSLGTHFARNLNINPDLLKIYLRKKKRQSARNDLRFVLRNSRDAAIQKSKEAELTKMTLKDDIDDVKWRTGAKDVVWQMDWAESHMRRCLANLNRLLDHSLPGDRETIIHALYKNVLRFGRGSFVCCDGSIQLGADHVPEQWEQICLEASVRRSQLPQLRNATADLRQLLGGAVVIVPHHKGLAQTLQQIQSLSVRLRSREDLLADLAKHGKGTMIEVVTSYDELAVGLDGRLLIPCNVDVASFCTFLKDSAEASRSVNRTMLQKMTELEADCLDCQRQLGLLSLEWDNGLRLDEVLECVRRLRNIDEEAKKNLRGLGVKLSLNPNVFVMNDGRISIPLNWI</sequence>
<evidence type="ECO:0000256" key="4">
    <source>
        <dbReference type="ARBA" id="ARBA00023136"/>
    </source>
</evidence>
<dbReference type="EMBL" id="CATQJL010000326">
    <property type="protein sequence ID" value="CAJ0608741.1"/>
    <property type="molecule type" value="Genomic_DNA"/>
</dbReference>
<evidence type="ECO:0000256" key="5">
    <source>
        <dbReference type="SAM" id="Phobius"/>
    </source>
</evidence>
<organism evidence="7 8">
    <name type="scientific">Cylicocyclus nassatus</name>
    <name type="common">Nematode worm</name>
    <dbReference type="NCBI Taxonomy" id="53992"/>
    <lineage>
        <taxon>Eukaryota</taxon>
        <taxon>Metazoa</taxon>
        <taxon>Ecdysozoa</taxon>
        <taxon>Nematoda</taxon>
        <taxon>Chromadorea</taxon>
        <taxon>Rhabditida</taxon>
        <taxon>Rhabditina</taxon>
        <taxon>Rhabditomorpha</taxon>
        <taxon>Strongyloidea</taxon>
        <taxon>Strongylidae</taxon>
        <taxon>Cylicocyclus</taxon>
    </lineage>
</organism>
<feature type="transmembrane region" description="Helical" evidence="5">
    <location>
        <begin position="172"/>
        <end position="194"/>
    </location>
</feature>
<dbReference type="InterPro" id="IPR053071">
    <property type="entry name" value="GPCR1-related_rcpt"/>
</dbReference>
<feature type="transmembrane region" description="Helical" evidence="5">
    <location>
        <begin position="290"/>
        <end position="320"/>
    </location>
</feature>
<dbReference type="Pfam" id="PF14688">
    <property type="entry name" value="DUF4461"/>
    <property type="match status" value="1"/>
</dbReference>
<comment type="caution">
    <text evidence="7">The sequence shown here is derived from an EMBL/GenBank/DDBJ whole genome shotgun (WGS) entry which is preliminary data.</text>
</comment>